<evidence type="ECO:0000256" key="2">
    <source>
        <dbReference type="ARBA" id="ARBA00006279"/>
    </source>
</evidence>
<keyword evidence="5 7" id="KW-1133">Transmembrane helix</keyword>
<dbReference type="Gene3D" id="1.20.1250.20">
    <property type="entry name" value="MFS general substrate transporter like domains"/>
    <property type="match status" value="1"/>
</dbReference>
<keyword evidence="7" id="KW-0406">Ion transport</keyword>
<feature type="transmembrane region" description="Helical" evidence="7">
    <location>
        <begin position="212"/>
        <end position="232"/>
    </location>
</feature>
<dbReference type="AlphaFoldDB" id="A0AAN6U5M5"/>
<dbReference type="SUPFAM" id="SSF103473">
    <property type="entry name" value="MFS general substrate transporter"/>
    <property type="match status" value="1"/>
</dbReference>
<feature type="transmembrane region" description="Helical" evidence="7">
    <location>
        <begin position="118"/>
        <end position="151"/>
    </location>
</feature>
<name>A0AAN6U5M5_9PEZI</name>
<comment type="caution">
    <text evidence="9">The sequence shown here is derived from an EMBL/GenBank/DDBJ whole genome shotgun (WGS) entry which is preliminary data.</text>
</comment>
<comment type="subcellular location">
    <subcellularLocation>
        <location evidence="1 7">Membrane</location>
        <topology evidence="1 7">Multi-pass membrane protein</topology>
    </subcellularLocation>
</comment>
<evidence type="ECO:0000256" key="5">
    <source>
        <dbReference type="ARBA" id="ARBA00022989"/>
    </source>
</evidence>
<dbReference type="PANTHER" id="PTHR11660:SF57">
    <property type="entry name" value="SOLUTE CARRIER FAMILY 40 MEMBER"/>
    <property type="match status" value="1"/>
</dbReference>
<feature type="transmembrane region" description="Helical" evidence="7">
    <location>
        <begin position="329"/>
        <end position="350"/>
    </location>
</feature>
<gene>
    <name evidence="9" type="ORF">N657DRAFT_591127</name>
</gene>
<feature type="transmembrane region" description="Helical" evidence="7">
    <location>
        <begin position="292"/>
        <end position="317"/>
    </location>
</feature>
<evidence type="ECO:0000313" key="10">
    <source>
        <dbReference type="Proteomes" id="UP001302602"/>
    </source>
</evidence>
<reference evidence="9" key="1">
    <citation type="journal article" date="2023" name="Mol. Phylogenet. Evol.">
        <title>Genome-scale phylogeny and comparative genomics of the fungal order Sordariales.</title>
        <authorList>
            <person name="Hensen N."/>
            <person name="Bonometti L."/>
            <person name="Westerberg I."/>
            <person name="Brannstrom I.O."/>
            <person name="Guillou S."/>
            <person name="Cros-Aarteil S."/>
            <person name="Calhoun S."/>
            <person name="Haridas S."/>
            <person name="Kuo A."/>
            <person name="Mondo S."/>
            <person name="Pangilinan J."/>
            <person name="Riley R."/>
            <person name="LaButti K."/>
            <person name="Andreopoulos B."/>
            <person name="Lipzen A."/>
            <person name="Chen C."/>
            <person name="Yan M."/>
            <person name="Daum C."/>
            <person name="Ng V."/>
            <person name="Clum A."/>
            <person name="Steindorff A."/>
            <person name="Ohm R.A."/>
            <person name="Martin F."/>
            <person name="Silar P."/>
            <person name="Natvig D.O."/>
            <person name="Lalanne C."/>
            <person name="Gautier V."/>
            <person name="Ament-Velasquez S.L."/>
            <person name="Kruys A."/>
            <person name="Hutchinson M.I."/>
            <person name="Powell A.J."/>
            <person name="Barry K."/>
            <person name="Miller A.N."/>
            <person name="Grigoriev I.V."/>
            <person name="Debuchy R."/>
            <person name="Gladieux P."/>
            <person name="Hiltunen Thoren M."/>
            <person name="Johannesson H."/>
        </authorList>
    </citation>
    <scope>NUCLEOTIDE SEQUENCE</scope>
    <source>
        <strain evidence="9">CBS 731.68</strain>
    </source>
</reference>
<dbReference type="GO" id="GO:0016020">
    <property type="term" value="C:membrane"/>
    <property type="evidence" value="ECO:0007669"/>
    <property type="project" value="UniProtKB-SubCell"/>
</dbReference>
<evidence type="ECO:0000256" key="3">
    <source>
        <dbReference type="ARBA" id="ARBA00022448"/>
    </source>
</evidence>
<dbReference type="RefSeq" id="XP_062649307.1">
    <property type="nucleotide sequence ID" value="XM_062789902.1"/>
</dbReference>
<keyword evidence="10" id="KW-1185">Reference proteome</keyword>
<comment type="function">
    <text evidence="7">May be involved in iron transport and iron homeostasis.</text>
</comment>
<dbReference type="InterPro" id="IPR036259">
    <property type="entry name" value="MFS_trans_sf"/>
</dbReference>
<feature type="region of interest" description="Disordered" evidence="8">
    <location>
        <begin position="1"/>
        <end position="23"/>
    </location>
</feature>
<dbReference type="InterPro" id="IPR009716">
    <property type="entry name" value="Ferroportin-1"/>
</dbReference>
<dbReference type="EMBL" id="MU853225">
    <property type="protein sequence ID" value="KAK4125536.1"/>
    <property type="molecule type" value="Genomic_DNA"/>
</dbReference>
<accession>A0AAN6U5M5</accession>
<comment type="similarity">
    <text evidence="2 7">Belongs to the ferroportin (FP) (TC 2.A.100) family. SLC40A subfamily.</text>
</comment>
<dbReference type="Pfam" id="PF06963">
    <property type="entry name" value="FPN1"/>
    <property type="match status" value="1"/>
</dbReference>
<feature type="transmembrane region" description="Helical" evidence="7">
    <location>
        <begin position="73"/>
        <end position="98"/>
    </location>
</feature>
<evidence type="ECO:0000313" key="9">
    <source>
        <dbReference type="EMBL" id="KAK4125536.1"/>
    </source>
</evidence>
<protein>
    <recommendedName>
        <fullName evidence="7">Solute carrier family 40 member</fullName>
    </recommendedName>
</protein>
<dbReference type="Proteomes" id="UP001302602">
    <property type="component" value="Unassembled WGS sequence"/>
</dbReference>
<feature type="transmembrane region" description="Helical" evidence="7">
    <location>
        <begin position="190"/>
        <end position="206"/>
    </location>
</feature>
<evidence type="ECO:0000256" key="8">
    <source>
        <dbReference type="SAM" id="MobiDB-lite"/>
    </source>
</evidence>
<evidence type="ECO:0000256" key="4">
    <source>
        <dbReference type="ARBA" id="ARBA00022692"/>
    </source>
</evidence>
<dbReference type="GO" id="GO:0005381">
    <property type="term" value="F:iron ion transmembrane transporter activity"/>
    <property type="evidence" value="ECO:0007669"/>
    <property type="project" value="UniProtKB-UniRule"/>
</dbReference>
<proteinExistence type="inferred from homology"/>
<dbReference type="PANTHER" id="PTHR11660">
    <property type="entry name" value="SOLUTE CARRIER FAMILY 40 MEMBER"/>
    <property type="match status" value="1"/>
</dbReference>
<feature type="transmembrane region" description="Helical" evidence="7">
    <location>
        <begin position="357"/>
        <end position="379"/>
    </location>
</feature>
<keyword evidence="3 7" id="KW-0813">Transport</keyword>
<feature type="transmembrane region" description="Helical" evidence="7">
    <location>
        <begin position="454"/>
        <end position="476"/>
    </location>
</feature>
<sequence>MAAMMATRRPRGDEDGVDGRTPLLENHSVESTSQVPVWTARRLYVSHFLSTWNSRVFEFGAVLYLARIFPGTLLLMSLYALTRGLAAILFAPIVGQYVDTGNRLQVVRVSIVSQRLAVAASCVILYSFAVGLPLCYGGETGILVLLCFLACIEKLSSIMNMVAVEKDWVVIVAAKNHTVLVTMNAQMRRIDLFCNLFGPLFIALIDGSSTKAAIMVNFVMNVTSVVVEYYAIARVYHEVPKLQEPKHEPRPEAADIDEEQVPKPRFARGWRRIHGLFSKTAENFRTYFRHRAFLASFAGALLYFTVLSFASQMVTYLLSVGYSATQVGLARTLSVGFEVLSTWVAPWLMGRVGPVRAGLWLSSCQLTTLIAGTALFWIFNGKPGASASSLMAGTILSRLGLRGFDLCVQLIVQEEVEAEIRGAFSSVEAAWQNAFELLSFASTIFFSRPEQFKWPSLISVAAVASAWAAYTGFVYVRRGHLLHPFRRTTEG</sequence>
<evidence type="ECO:0000256" key="1">
    <source>
        <dbReference type="ARBA" id="ARBA00004141"/>
    </source>
</evidence>
<keyword evidence="6 7" id="KW-0472">Membrane</keyword>
<evidence type="ECO:0000256" key="7">
    <source>
        <dbReference type="RuleBase" id="RU365065"/>
    </source>
</evidence>
<comment type="caution">
    <text evidence="7">Lacks conserved residue(s) required for the propagation of feature annotation.</text>
</comment>
<reference evidence="9" key="2">
    <citation type="submission" date="2023-05" db="EMBL/GenBank/DDBJ databases">
        <authorList>
            <consortium name="Lawrence Berkeley National Laboratory"/>
            <person name="Steindorff A."/>
            <person name="Hensen N."/>
            <person name="Bonometti L."/>
            <person name="Westerberg I."/>
            <person name="Brannstrom I.O."/>
            <person name="Guillou S."/>
            <person name="Cros-Aarteil S."/>
            <person name="Calhoun S."/>
            <person name="Haridas S."/>
            <person name="Kuo A."/>
            <person name="Mondo S."/>
            <person name="Pangilinan J."/>
            <person name="Riley R."/>
            <person name="Labutti K."/>
            <person name="Andreopoulos B."/>
            <person name="Lipzen A."/>
            <person name="Chen C."/>
            <person name="Yanf M."/>
            <person name="Daum C."/>
            <person name="Ng V."/>
            <person name="Clum A."/>
            <person name="Ohm R."/>
            <person name="Martin F."/>
            <person name="Silar P."/>
            <person name="Natvig D."/>
            <person name="Lalanne C."/>
            <person name="Gautier V."/>
            <person name="Ament-Velasquez S.L."/>
            <person name="Kruys A."/>
            <person name="Hutchinson M.I."/>
            <person name="Powell A.J."/>
            <person name="Barry K."/>
            <person name="Miller A.N."/>
            <person name="Grigoriev I.V."/>
            <person name="Debuchy R."/>
            <person name="Gladieux P."/>
            <person name="Thoren M.H."/>
            <person name="Johannesson H."/>
        </authorList>
    </citation>
    <scope>NUCLEOTIDE SEQUENCE</scope>
    <source>
        <strain evidence="9">CBS 731.68</strain>
    </source>
</reference>
<dbReference type="GeneID" id="87826672"/>
<organism evidence="9 10">
    <name type="scientific">Parathielavia appendiculata</name>
    <dbReference type="NCBI Taxonomy" id="2587402"/>
    <lineage>
        <taxon>Eukaryota</taxon>
        <taxon>Fungi</taxon>
        <taxon>Dikarya</taxon>
        <taxon>Ascomycota</taxon>
        <taxon>Pezizomycotina</taxon>
        <taxon>Sordariomycetes</taxon>
        <taxon>Sordariomycetidae</taxon>
        <taxon>Sordariales</taxon>
        <taxon>Chaetomiaceae</taxon>
        <taxon>Parathielavia</taxon>
    </lineage>
</organism>
<dbReference type="CDD" id="cd17480">
    <property type="entry name" value="MFS_SLC40A1_like"/>
    <property type="match status" value="1"/>
</dbReference>
<keyword evidence="4 7" id="KW-0812">Transmembrane</keyword>
<evidence type="ECO:0000256" key="6">
    <source>
        <dbReference type="ARBA" id="ARBA00023136"/>
    </source>
</evidence>